<dbReference type="PANTHER" id="PTHR23028:SF53">
    <property type="entry name" value="ACYL_TRANSF_3 DOMAIN-CONTAINING PROTEIN"/>
    <property type="match status" value="1"/>
</dbReference>
<feature type="transmembrane region" description="Helical" evidence="8">
    <location>
        <begin position="167"/>
        <end position="187"/>
    </location>
</feature>
<accession>A0AAW3I5R3</accession>
<evidence type="ECO:0000256" key="1">
    <source>
        <dbReference type="ARBA" id="ARBA00004651"/>
    </source>
</evidence>
<feature type="transmembrane region" description="Helical" evidence="8">
    <location>
        <begin position="139"/>
        <end position="160"/>
    </location>
</feature>
<evidence type="ECO:0000256" key="8">
    <source>
        <dbReference type="SAM" id="Phobius"/>
    </source>
</evidence>
<evidence type="ECO:0000259" key="10">
    <source>
        <dbReference type="Pfam" id="PF19040"/>
    </source>
</evidence>
<dbReference type="Proteomes" id="UP000037511">
    <property type="component" value="Unassembled WGS sequence"/>
</dbReference>
<feature type="domain" description="SGNH" evidence="10">
    <location>
        <begin position="423"/>
        <end position="632"/>
    </location>
</feature>
<feature type="transmembrane region" description="Helical" evidence="8">
    <location>
        <begin position="282"/>
        <end position="301"/>
    </location>
</feature>
<feature type="transmembrane region" description="Helical" evidence="8">
    <location>
        <begin position="79"/>
        <end position="98"/>
    </location>
</feature>
<dbReference type="InterPro" id="IPR036514">
    <property type="entry name" value="SGNH_hydro_sf"/>
</dbReference>
<dbReference type="Pfam" id="PF19040">
    <property type="entry name" value="SGNH"/>
    <property type="match status" value="1"/>
</dbReference>
<feature type="transmembrane region" description="Helical" evidence="8">
    <location>
        <begin position="350"/>
        <end position="371"/>
    </location>
</feature>
<dbReference type="EMBL" id="LGVG01000008">
    <property type="protein sequence ID" value="KNE28225.1"/>
    <property type="molecule type" value="Genomic_DNA"/>
</dbReference>
<dbReference type="SUPFAM" id="SSF52266">
    <property type="entry name" value="SGNH hydrolase"/>
    <property type="match status" value="1"/>
</dbReference>
<dbReference type="InterPro" id="IPR050879">
    <property type="entry name" value="Acyltransferase_3"/>
</dbReference>
<name>A0AAW3I5R3_9BURK</name>
<sequence length="637" mass="69747">MKNASHGISYRPDIDGLRAVAIISVVIYHALPDLFTGGFVGVDVFFVISGFLISSIIFRKLHQGTFSFAGFYLSRTRRLLPALVTVLVATYAAGWILLMPQEFSQLGIQIIGGATFLQNFVLWQQDGYFNTASELKPLMHLWSLGIEEQFYLIYPAILLFAFRKNKCLPTIAAIAIISFLLNVGRIQGHPVEVFFLPHTRFWELLSGAAIAYLMLRPDTILHRMSGAISNLATALGLVLIVGAAVLLDSHRAFPGWWALIPVSGAVLLLATANRSTLGRSILGNRVLVYIGLISYPLYLWHWPLISFGKLLDPDLQQGTRIALALASVPLAALTYHFIEKPLRMSMRPRIAIPALGGTLVIAGALGAQAVASQGVPSRLPEAMQAVATYNYQFKGDARGSICWLNAKASGSAFAPECFENLDRSGGKSLIVWGDSFAARLYPGVLATLGDRYSIAQTTRNSCPPMLDSQYDTCKAGNAFTLSLIKQHPNATVLMFAVWDQYTKDWEKQSDERDALILTIRSVKAAGVKNVILVGPAPRWPENLPSLVLKTWKSGAISQEAPTRLQTPLSPMIRSIDSTFRKIAKAERITYVSAFDSLCNNDGCLVRTNDSPTSFTTWDDGHLTTDGAKVVAKSIPLD</sequence>
<feature type="transmembrane region" description="Helical" evidence="8">
    <location>
        <begin position="253"/>
        <end position="270"/>
    </location>
</feature>
<gene>
    <name evidence="11" type="ORF">AFM18_08685</name>
</gene>
<evidence type="ECO:0000256" key="6">
    <source>
        <dbReference type="ARBA" id="ARBA00023136"/>
    </source>
</evidence>
<evidence type="ECO:0000256" key="4">
    <source>
        <dbReference type="ARBA" id="ARBA00022692"/>
    </source>
</evidence>
<dbReference type="PANTHER" id="PTHR23028">
    <property type="entry name" value="ACETYLTRANSFERASE"/>
    <property type="match status" value="1"/>
</dbReference>
<reference evidence="11 12" key="1">
    <citation type="submission" date="2015-07" db="EMBL/GenBank/DDBJ databases">
        <title>Draft genome of Achromobacter spanius.</title>
        <authorList>
            <person name="Wang X."/>
        </authorList>
    </citation>
    <scope>NUCLEOTIDE SEQUENCE [LARGE SCALE GENOMIC DNA]</scope>
    <source>
        <strain evidence="11 12">CGMCC9173</strain>
    </source>
</reference>
<feature type="transmembrane region" description="Helical" evidence="8">
    <location>
        <begin position="227"/>
        <end position="247"/>
    </location>
</feature>
<keyword evidence="2" id="KW-1003">Cell membrane</keyword>
<evidence type="ECO:0000313" key="12">
    <source>
        <dbReference type="Proteomes" id="UP000037511"/>
    </source>
</evidence>
<feature type="transmembrane region" description="Helical" evidence="8">
    <location>
        <begin position="199"/>
        <end position="215"/>
    </location>
</feature>
<dbReference type="GO" id="GO:0016788">
    <property type="term" value="F:hydrolase activity, acting on ester bonds"/>
    <property type="evidence" value="ECO:0007669"/>
    <property type="project" value="UniProtKB-ARBA"/>
</dbReference>
<evidence type="ECO:0000256" key="5">
    <source>
        <dbReference type="ARBA" id="ARBA00022989"/>
    </source>
</evidence>
<feature type="transmembrane region" description="Helical" evidence="8">
    <location>
        <begin position="321"/>
        <end position="338"/>
    </location>
</feature>
<protein>
    <recommendedName>
        <fullName evidence="13">Acyltransferase</fullName>
    </recommendedName>
</protein>
<evidence type="ECO:0000256" key="3">
    <source>
        <dbReference type="ARBA" id="ARBA00022679"/>
    </source>
</evidence>
<keyword evidence="4 8" id="KW-0812">Transmembrane</keyword>
<evidence type="ECO:0000259" key="9">
    <source>
        <dbReference type="Pfam" id="PF01757"/>
    </source>
</evidence>
<evidence type="ECO:0000256" key="2">
    <source>
        <dbReference type="ARBA" id="ARBA00022475"/>
    </source>
</evidence>
<comment type="caution">
    <text evidence="11">The sequence shown here is derived from an EMBL/GenBank/DDBJ whole genome shotgun (WGS) entry which is preliminary data.</text>
</comment>
<evidence type="ECO:0008006" key="13">
    <source>
        <dbReference type="Google" id="ProtNLM"/>
    </source>
</evidence>
<proteinExistence type="predicted"/>
<dbReference type="GO" id="GO:0005886">
    <property type="term" value="C:plasma membrane"/>
    <property type="evidence" value="ECO:0007669"/>
    <property type="project" value="UniProtKB-SubCell"/>
</dbReference>
<keyword evidence="6 8" id="KW-0472">Membrane</keyword>
<organism evidence="11 12">
    <name type="scientific">Achromobacter spanius</name>
    <dbReference type="NCBI Taxonomy" id="217203"/>
    <lineage>
        <taxon>Bacteria</taxon>
        <taxon>Pseudomonadati</taxon>
        <taxon>Pseudomonadota</taxon>
        <taxon>Betaproteobacteria</taxon>
        <taxon>Burkholderiales</taxon>
        <taxon>Alcaligenaceae</taxon>
        <taxon>Achromobacter</taxon>
    </lineage>
</organism>
<dbReference type="RefSeq" id="WP_050446391.1">
    <property type="nucleotide sequence ID" value="NZ_LGVG01000008.1"/>
</dbReference>
<dbReference type="InterPro" id="IPR002656">
    <property type="entry name" value="Acyl_transf_3_dom"/>
</dbReference>
<dbReference type="InterPro" id="IPR043968">
    <property type="entry name" value="SGNH"/>
</dbReference>
<keyword evidence="5 8" id="KW-1133">Transmembrane helix</keyword>
<feature type="transmembrane region" description="Helical" evidence="8">
    <location>
        <begin position="37"/>
        <end position="58"/>
    </location>
</feature>
<comment type="subcellular location">
    <subcellularLocation>
        <location evidence="1">Cell membrane</location>
        <topology evidence="1">Multi-pass membrane protein</topology>
    </subcellularLocation>
</comment>
<evidence type="ECO:0000313" key="11">
    <source>
        <dbReference type="EMBL" id="KNE28225.1"/>
    </source>
</evidence>
<dbReference type="GO" id="GO:0009103">
    <property type="term" value="P:lipopolysaccharide biosynthetic process"/>
    <property type="evidence" value="ECO:0007669"/>
    <property type="project" value="TreeGrafter"/>
</dbReference>
<dbReference type="AlphaFoldDB" id="A0AAW3I5R3"/>
<dbReference type="Gene3D" id="3.40.50.1110">
    <property type="entry name" value="SGNH hydrolase"/>
    <property type="match status" value="1"/>
</dbReference>
<dbReference type="Pfam" id="PF01757">
    <property type="entry name" value="Acyl_transf_3"/>
    <property type="match status" value="1"/>
</dbReference>
<feature type="domain" description="Acyltransferase 3" evidence="9">
    <location>
        <begin position="13"/>
        <end position="333"/>
    </location>
</feature>
<dbReference type="GO" id="GO:0016747">
    <property type="term" value="F:acyltransferase activity, transferring groups other than amino-acyl groups"/>
    <property type="evidence" value="ECO:0007669"/>
    <property type="project" value="InterPro"/>
</dbReference>
<keyword evidence="7" id="KW-0012">Acyltransferase</keyword>
<evidence type="ECO:0000256" key="7">
    <source>
        <dbReference type="ARBA" id="ARBA00023315"/>
    </source>
</evidence>
<keyword evidence="3" id="KW-0808">Transferase</keyword>